<evidence type="ECO:0000313" key="4">
    <source>
        <dbReference type="EMBL" id="QBQ54454.1"/>
    </source>
</evidence>
<accession>A0A4P7BZ36</accession>
<dbReference type="AlphaFoldDB" id="A0A4P7BZ36"/>
<dbReference type="InterPro" id="IPR011992">
    <property type="entry name" value="EF-hand-dom_pair"/>
</dbReference>
<feature type="region of interest" description="Disordered" evidence="1">
    <location>
        <begin position="27"/>
        <end position="125"/>
    </location>
</feature>
<evidence type="ECO:0000256" key="2">
    <source>
        <dbReference type="SAM" id="SignalP"/>
    </source>
</evidence>
<dbReference type="KEGG" id="nwr:E3U44_08005"/>
<dbReference type="OrthoDB" id="5703633at2"/>
<dbReference type="Proteomes" id="UP000294325">
    <property type="component" value="Chromosome"/>
</dbReference>
<sequence>MITKYKVMCHSLLLGGVLSLVLTPAFAGNPYGSEEEGTAGKQEMHKEMHKKMFQKLDEDGDGKISEDEFEEAMEKKFERMDKDDDDYVTQEEWQAAAKEHKKEHKKEYHRGETQEGSEGQQREGM</sequence>
<dbReference type="Pfam" id="PF00036">
    <property type="entry name" value="EF-hand_1"/>
    <property type="match status" value="1"/>
</dbReference>
<dbReference type="SUPFAM" id="SSF47473">
    <property type="entry name" value="EF-hand"/>
    <property type="match status" value="1"/>
</dbReference>
<keyword evidence="2" id="KW-0732">Signal</keyword>
<feature type="signal peptide" evidence="2">
    <location>
        <begin position="1"/>
        <end position="27"/>
    </location>
</feature>
<dbReference type="PROSITE" id="PS50222">
    <property type="entry name" value="EF_HAND_2"/>
    <property type="match status" value="1"/>
</dbReference>
<feature type="compositionally biased region" description="Basic and acidic residues" evidence="1">
    <location>
        <begin position="54"/>
        <end position="82"/>
    </location>
</feature>
<evidence type="ECO:0000313" key="5">
    <source>
        <dbReference type="Proteomes" id="UP000294325"/>
    </source>
</evidence>
<organism evidence="4 5">
    <name type="scientific">Nitrosococcus wardiae</name>
    <dbReference type="NCBI Taxonomy" id="1814290"/>
    <lineage>
        <taxon>Bacteria</taxon>
        <taxon>Pseudomonadati</taxon>
        <taxon>Pseudomonadota</taxon>
        <taxon>Gammaproteobacteria</taxon>
        <taxon>Chromatiales</taxon>
        <taxon>Chromatiaceae</taxon>
        <taxon>Nitrosococcus</taxon>
    </lineage>
</organism>
<protein>
    <submittedName>
        <fullName evidence="4">EF-hand domain-containing protein</fullName>
    </submittedName>
</protein>
<feature type="compositionally biased region" description="Basic and acidic residues" evidence="1">
    <location>
        <begin position="97"/>
        <end position="113"/>
    </location>
</feature>
<dbReference type="InterPro" id="IPR018247">
    <property type="entry name" value="EF_Hand_1_Ca_BS"/>
</dbReference>
<name>A0A4P7BZ36_9GAMM</name>
<dbReference type="PROSITE" id="PS00018">
    <property type="entry name" value="EF_HAND_1"/>
    <property type="match status" value="2"/>
</dbReference>
<keyword evidence="5" id="KW-1185">Reference proteome</keyword>
<dbReference type="InterPro" id="IPR002048">
    <property type="entry name" value="EF_hand_dom"/>
</dbReference>
<gene>
    <name evidence="4" type="ORF">E3U44_08005</name>
</gene>
<dbReference type="Gene3D" id="1.10.238.10">
    <property type="entry name" value="EF-hand"/>
    <property type="match status" value="1"/>
</dbReference>
<dbReference type="RefSeq" id="WP_134357654.1">
    <property type="nucleotide sequence ID" value="NZ_CP038033.1"/>
</dbReference>
<feature type="chain" id="PRO_5020459874" evidence="2">
    <location>
        <begin position="28"/>
        <end position="125"/>
    </location>
</feature>
<reference evidence="4 5" key="1">
    <citation type="submission" date="2019-03" db="EMBL/GenBank/DDBJ databases">
        <title>The genome sequence of Nitrosococcus wardiae strain D1FHST reveals the archetypal metabolic capacity of ammonia-oxidizing Gammaproteobacteria.</title>
        <authorList>
            <person name="Wang L."/>
            <person name="Lim C.K."/>
            <person name="Hanson T.E."/>
            <person name="Dang H."/>
            <person name="Klotz M.G."/>
        </authorList>
    </citation>
    <scope>NUCLEOTIDE SEQUENCE [LARGE SCALE GENOMIC DNA]</scope>
    <source>
        <strain evidence="4 5">D1FHS</strain>
    </source>
</reference>
<proteinExistence type="predicted"/>
<dbReference type="SMART" id="SM00054">
    <property type="entry name" value="EFh"/>
    <property type="match status" value="2"/>
</dbReference>
<feature type="domain" description="EF-hand" evidence="3">
    <location>
        <begin position="44"/>
        <end position="79"/>
    </location>
</feature>
<evidence type="ECO:0000259" key="3">
    <source>
        <dbReference type="PROSITE" id="PS50222"/>
    </source>
</evidence>
<dbReference type="EMBL" id="CP038033">
    <property type="protein sequence ID" value="QBQ54454.1"/>
    <property type="molecule type" value="Genomic_DNA"/>
</dbReference>
<dbReference type="GO" id="GO:0005509">
    <property type="term" value="F:calcium ion binding"/>
    <property type="evidence" value="ECO:0007669"/>
    <property type="project" value="InterPro"/>
</dbReference>
<evidence type="ECO:0000256" key="1">
    <source>
        <dbReference type="SAM" id="MobiDB-lite"/>
    </source>
</evidence>